<evidence type="ECO:0000313" key="3">
    <source>
        <dbReference type="Proteomes" id="UP001162131"/>
    </source>
</evidence>
<dbReference type="AlphaFoldDB" id="A0AAU9IMZ2"/>
<feature type="region of interest" description="Disordered" evidence="1">
    <location>
        <begin position="1"/>
        <end position="82"/>
    </location>
</feature>
<protein>
    <submittedName>
        <fullName evidence="2">Uncharacterized protein</fullName>
    </submittedName>
</protein>
<proteinExistence type="predicted"/>
<keyword evidence="3" id="KW-1185">Reference proteome</keyword>
<gene>
    <name evidence="2" type="ORF">BSTOLATCC_MIC12915</name>
</gene>
<reference evidence="2" key="1">
    <citation type="submission" date="2021-09" db="EMBL/GenBank/DDBJ databases">
        <authorList>
            <consortium name="AG Swart"/>
            <person name="Singh M."/>
            <person name="Singh A."/>
            <person name="Seah K."/>
            <person name="Emmerich C."/>
        </authorList>
    </citation>
    <scope>NUCLEOTIDE SEQUENCE</scope>
    <source>
        <strain evidence="2">ATCC30299</strain>
    </source>
</reference>
<feature type="compositionally biased region" description="Basic and acidic residues" evidence="1">
    <location>
        <begin position="1"/>
        <end position="20"/>
    </location>
</feature>
<organism evidence="2 3">
    <name type="scientific">Blepharisma stoltei</name>
    <dbReference type="NCBI Taxonomy" id="1481888"/>
    <lineage>
        <taxon>Eukaryota</taxon>
        <taxon>Sar</taxon>
        <taxon>Alveolata</taxon>
        <taxon>Ciliophora</taxon>
        <taxon>Postciliodesmatophora</taxon>
        <taxon>Heterotrichea</taxon>
        <taxon>Heterotrichida</taxon>
        <taxon>Blepharismidae</taxon>
        <taxon>Blepharisma</taxon>
    </lineage>
</organism>
<evidence type="ECO:0000313" key="2">
    <source>
        <dbReference type="EMBL" id="CAG9315141.1"/>
    </source>
</evidence>
<accession>A0AAU9IMZ2</accession>
<dbReference type="Proteomes" id="UP001162131">
    <property type="component" value="Unassembled WGS sequence"/>
</dbReference>
<comment type="caution">
    <text evidence="2">The sequence shown here is derived from an EMBL/GenBank/DDBJ whole genome shotgun (WGS) entry which is preliminary data.</text>
</comment>
<dbReference type="EMBL" id="CAJZBQ010000013">
    <property type="protein sequence ID" value="CAG9315141.1"/>
    <property type="molecule type" value="Genomic_DNA"/>
</dbReference>
<evidence type="ECO:0000256" key="1">
    <source>
        <dbReference type="SAM" id="MobiDB-lite"/>
    </source>
</evidence>
<name>A0AAU9IMZ2_9CILI</name>
<sequence>MAEKNEKNQPYESGDQKEGMKNIQEVAGDKTKEMGSQLQGQKEGMAVTTKGPNPSGLGKSQNTKVEAASQRDQFHDIYDSQQGGFIYSQEGASDLVTFGERDKQEKKENK</sequence>